<gene>
    <name evidence="4" type="ORF">PXEA_LOCUS1114</name>
</gene>
<accession>A0A448WBH2</accession>
<feature type="region of interest" description="Disordered" evidence="3">
    <location>
        <begin position="302"/>
        <end position="365"/>
    </location>
</feature>
<evidence type="ECO:0000256" key="1">
    <source>
        <dbReference type="ARBA" id="ARBA00009947"/>
    </source>
</evidence>
<reference evidence="4" key="1">
    <citation type="submission" date="2018-11" db="EMBL/GenBank/DDBJ databases">
        <authorList>
            <consortium name="Pathogen Informatics"/>
        </authorList>
    </citation>
    <scope>NUCLEOTIDE SEQUENCE</scope>
</reference>
<dbReference type="GO" id="GO:0005634">
    <property type="term" value="C:nucleus"/>
    <property type="evidence" value="ECO:0007669"/>
    <property type="project" value="InterPro"/>
</dbReference>
<organism evidence="4 5">
    <name type="scientific">Protopolystoma xenopodis</name>
    <dbReference type="NCBI Taxonomy" id="117903"/>
    <lineage>
        <taxon>Eukaryota</taxon>
        <taxon>Metazoa</taxon>
        <taxon>Spiralia</taxon>
        <taxon>Lophotrochozoa</taxon>
        <taxon>Platyhelminthes</taxon>
        <taxon>Monogenea</taxon>
        <taxon>Polyopisthocotylea</taxon>
        <taxon>Polystomatidea</taxon>
        <taxon>Polystomatidae</taxon>
        <taxon>Protopolystoma</taxon>
    </lineage>
</organism>
<evidence type="ECO:0000256" key="3">
    <source>
        <dbReference type="SAM" id="MobiDB-lite"/>
    </source>
</evidence>
<name>A0A448WBH2_9PLAT</name>
<comment type="similarity">
    <text evidence="1 2">Belongs to the nucleosome assembly protein (NAP) family.</text>
</comment>
<evidence type="ECO:0000313" key="4">
    <source>
        <dbReference type="EMBL" id="VEL07674.1"/>
    </source>
</evidence>
<evidence type="ECO:0000313" key="5">
    <source>
        <dbReference type="Proteomes" id="UP000784294"/>
    </source>
</evidence>
<dbReference type="GO" id="GO:0006334">
    <property type="term" value="P:nucleosome assembly"/>
    <property type="evidence" value="ECO:0007669"/>
    <property type="project" value="InterPro"/>
</dbReference>
<feature type="compositionally biased region" description="Acidic residues" evidence="3">
    <location>
        <begin position="303"/>
        <end position="330"/>
    </location>
</feature>
<evidence type="ECO:0000256" key="2">
    <source>
        <dbReference type="RuleBase" id="RU003876"/>
    </source>
</evidence>
<dbReference type="PANTHER" id="PTHR11875">
    <property type="entry name" value="TESTIS-SPECIFIC Y-ENCODED PROTEIN"/>
    <property type="match status" value="1"/>
</dbReference>
<comment type="caution">
    <text evidence="4">The sequence shown here is derived from an EMBL/GenBank/DDBJ whole genome shotgun (WGS) entry which is preliminary data.</text>
</comment>
<dbReference type="Gene3D" id="1.20.5.1500">
    <property type="match status" value="1"/>
</dbReference>
<keyword evidence="5" id="KW-1185">Reference proteome</keyword>
<feature type="compositionally biased region" description="Basic and acidic residues" evidence="3">
    <location>
        <begin position="355"/>
        <end position="365"/>
    </location>
</feature>
<dbReference type="SUPFAM" id="SSF143113">
    <property type="entry name" value="NAP-like"/>
    <property type="match status" value="1"/>
</dbReference>
<dbReference type="AlphaFoldDB" id="A0A448WBH2"/>
<evidence type="ECO:0008006" key="6">
    <source>
        <dbReference type="Google" id="ProtNLM"/>
    </source>
</evidence>
<dbReference type="InterPro" id="IPR037231">
    <property type="entry name" value="NAP-like_sf"/>
</dbReference>
<dbReference type="Proteomes" id="UP000784294">
    <property type="component" value="Unassembled WGS sequence"/>
</dbReference>
<dbReference type="OrthoDB" id="27325at2759"/>
<dbReference type="Gene3D" id="3.30.1120.90">
    <property type="entry name" value="Nucleosome assembly protein"/>
    <property type="match status" value="1"/>
</dbReference>
<dbReference type="EMBL" id="CAAALY010002246">
    <property type="protein sequence ID" value="VEL07674.1"/>
    <property type="molecule type" value="Genomic_DNA"/>
</dbReference>
<protein>
    <recommendedName>
        <fullName evidence="6">Nucleosome assembly protein 1-like 4</fullName>
    </recommendedName>
</protein>
<proteinExistence type="inferred from homology"/>
<sequence>MNKPAALASLQDMDSDSKLHALEYYHKLPSSVKRRIRALKKLQHETVMIDATFYRELFELEMKYDTKHQEVFNRRRLIVTGEKEPNDDECDWPNEEKELENITLALKNICVKEGNNIDESIRGIPDFWFFVLKNAPLVNEMIQPNDEPILKCLEDVKCILVSGEEPGFYLEFHFKENDYFSDKCLTKRYFFSYQPSDDAPLEYEGPEIVRAKGCAINWKPGKNVTVTLVKKVQKHKGRGEKRTITKAIKQDSFFNFFDPPVYDLTSDLDEETEDLLEADFKIGQAMREGLIPRAVLYFTGEALEPEYDDECEDEDMEDDDEESNESDDDNVQQLGSSGGQKGKKKRGPHPTNGAKDTEKPECEQQ</sequence>
<dbReference type="FunFam" id="1.20.5.1500:FF:000001">
    <property type="entry name" value="Nucleosome assembly protein 1-like 1"/>
    <property type="match status" value="1"/>
</dbReference>
<dbReference type="InterPro" id="IPR002164">
    <property type="entry name" value="NAP_family"/>
</dbReference>
<dbReference type="Pfam" id="PF00956">
    <property type="entry name" value="NAP"/>
    <property type="match status" value="1"/>
</dbReference>